<dbReference type="Gene3D" id="6.10.140.1230">
    <property type="match status" value="1"/>
</dbReference>
<dbReference type="AlphaFoldDB" id="A0A0D2FMB7"/>
<evidence type="ECO:0000256" key="1">
    <source>
        <dbReference type="SAM" id="Coils"/>
    </source>
</evidence>
<dbReference type="PANTHER" id="PTHR22761">
    <property type="entry name" value="CHARGED MULTIVESICULAR BODY PROTEIN"/>
    <property type="match status" value="1"/>
</dbReference>
<gene>
    <name evidence="3" type="ORF">Z519_11441</name>
</gene>
<evidence type="ECO:0000256" key="2">
    <source>
        <dbReference type="SAM" id="MobiDB-lite"/>
    </source>
</evidence>
<feature type="region of interest" description="Disordered" evidence="2">
    <location>
        <begin position="402"/>
        <end position="508"/>
    </location>
</feature>
<evidence type="ECO:0000313" key="4">
    <source>
        <dbReference type="Proteomes" id="UP000053789"/>
    </source>
</evidence>
<dbReference type="Proteomes" id="UP000053789">
    <property type="component" value="Unassembled WGS sequence"/>
</dbReference>
<feature type="compositionally biased region" description="Basic and acidic residues" evidence="2">
    <location>
        <begin position="402"/>
        <end position="465"/>
    </location>
</feature>
<dbReference type="InterPro" id="IPR005024">
    <property type="entry name" value="Snf7_fam"/>
</dbReference>
<evidence type="ECO:0000313" key="3">
    <source>
        <dbReference type="EMBL" id="KIW87857.1"/>
    </source>
</evidence>
<dbReference type="VEuPathDB" id="FungiDB:Z519_11441"/>
<dbReference type="GeneID" id="27704369"/>
<dbReference type="EMBL" id="KN847001">
    <property type="protein sequence ID" value="KIW87857.1"/>
    <property type="molecule type" value="Genomic_DNA"/>
</dbReference>
<name>A0A0D2FMB7_CLAB1</name>
<keyword evidence="4" id="KW-1185">Reference proteome</keyword>
<keyword evidence="1" id="KW-0175">Coiled coil</keyword>
<proteinExistence type="predicted"/>
<dbReference type="RefSeq" id="XP_016614526.1">
    <property type="nucleotide sequence ID" value="XM_016769153.1"/>
</dbReference>
<dbReference type="GO" id="GO:0009898">
    <property type="term" value="C:cytoplasmic side of plasma membrane"/>
    <property type="evidence" value="ECO:0007669"/>
    <property type="project" value="TreeGrafter"/>
</dbReference>
<dbReference type="GO" id="GO:0000815">
    <property type="term" value="C:ESCRT III complex"/>
    <property type="evidence" value="ECO:0007669"/>
    <property type="project" value="TreeGrafter"/>
</dbReference>
<dbReference type="OrthoDB" id="10250120at2759"/>
<sequence>MSLLLDWLVEHEPLFRKTRLPSLYSDLNLQRTSNPEGYTANVTAWASALTRSALAGQIPHEQHHLILQTSDELLSALASPMYGRPSGLGSVIDECLRQGKMIDLQDFISLESSIYSKSWIPSPWAVLRWSLQKTGLSWSTGSFDLSGGRLKRGSLALVPALEEVWKRLSATREKGAKEQTLSERVMTREMFLKEVNSVLAQAGEMTGSLSNQDLEVLLRYLSRDKQMLAYDASTVKFKAPLSTAIPEPITQEDHSIASLKSLIEDLQQKATTLSARITTLQNKASSAVKVGNKPSALSALRLKKLAERNLQQRLDTLHRLEEIYTKIESAVDQVEILAVMESSASVLKALNKRIGGVERVEDVLESLSKEIRKVDDVSEVLAEPVDQRVILDEGEVDEEFEAMEREERERARKIEEEKTRQKLQELDAIEHIQKEREREREREKEKQREGTALKQDDQAKDRELEQALSTSIEQMQRLDIDGQREEGGQGQHGRERSGHATQIAEEAS</sequence>
<feature type="coiled-coil region" evidence="1">
    <location>
        <begin position="249"/>
        <end position="283"/>
    </location>
</feature>
<dbReference type="GO" id="GO:0032511">
    <property type="term" value="P:late endosome to vacuole transport via multivesicular body sorting pathway"/>
    <property type="evidence" value="ECO:0007669"/>
    <property type="project" value="TreeGrafter"/>
</dbReference>
<dbReference type="Pfam" id="PF03357">
    <property type="entry name" value="Snf7"/>
    <property type="match status" value="1"/>
</dbReference>
<dbReference type="GO" id="GO:0006900">
    <property type="term" value="P:vesicle budding from membrane"/>
    <property type="evidence" value="ECO:0007669"/>
    <property type="project" value="TreeGrafter"/>
</dbReference>
<dbReference type="PANTHER" id="PTHR22761:SF18">
    <property type="entry name" value="SORTING PROTEIN SNF7 FAMILY PROTEIN, PUTATIVE (AFU_ORTHOLOGUE AFUA_2G16692)-RELATED"/>
    <property type="match status" value="1"/>
</dbReference>
<feature type="compositionally biased region" description="Basic and acidic residues" evidence="2">
    <location>
        <begin position="476"/>
        <end position="498"/>
    </location>
</feature>
<protein>
    <recommendedName>
        <fullName evidence="5">SNF7 family protein</fullName>
    </recommendedName>
</protein>
<evidence type="ECO:0008006" key="5">
    <source>
        <dbReference type="Google" id="ProtNLM"/>
    </source>
</evidence>
<accession>A0A0D2FMB7</accession>
<dbReference type="HOGENOM" id="CLU_021165_2_0_1"/>
<reference evidence="3" key="1">
    <citation type="submission" date="2015-01" db="EMBL/GenBank/DDBJ databases">
        <title>The Genome Sequence of Cladophialophora bantiana CBS 173.52.</title>
        <authorList>
            <consortium name="The Broad Institute Genomics Platform"/>
            <person name="Cuomo C."/>
            <person name="de Hoog S."/>
            <person name="Gorbushina A."/>
            <person name="Stielow B."/>
            <person name="Teixiera M."/>
            <person name="Abouelleil A."/>
            <person name="Chapman S.B."/>
            <person name="Priest M."/>
            <person name="Young S.K."/>
            <person name="Wortman J."/>
            <person name="Nusbaum C."/>
            <person name="Birren B."/>
        </authorList>
    </citation>
    <scope>NUCLEOTIDE SEQUENCE [LARGE SCALE GENOMIC DNA]</scope>
    <source>
        <strain evidence="3">CBS 173.52</strain>
    </source>
</reference>
<organism evidence="3 4">
    <name type="scientific">Cladophialophora bantiana (strain ATCC 10958 / CBS 173.52 / CDC B-1940 / NIH 8579)</name>
    <name type="common">Xylohypha bantiana</name>
    <dbReference type="NCBI Taxonomy" id="1442370"/>
    <lineage>
        <taxon>Eukaryota</taxon>
        <taxon>Fungi</taxon>
        <taxon>Dikarya</taxon>
        <taxon>Ascomycota</taxon>
        <taxon>Pezizomycotina</taxon>
        <taxon>Eurotiomycetes</taxon>
        <taxon>Chaetothyriomycetidae</taxon>
        <taxon>Chaetothyriales</taxon>
        <taxon>Herpotrichiellaceae</taxon>
        <taxon>Cladophialophora</taxon>
    </lineage>
</organism>
<dbReference type="GO" id="GO:0005771">
    <property type="term" value="C:multivesicular body"/>
    <property type="evidence" value="ECO:0007669"/>
    <property type="project" value="TreeGrafter"/>
</dbReference>